<dbReference type="CDD" id="cd00616">
    <property type="entry name" value="AHBA_syn"/>
    <property type="match status" value="1"/>
</dbReference>
<dbReference type="GO" id="GO:0030170">
    <property type="term" value="F:pyridoxal phosphate binding"/>
    <property type="evidence" value="ECO:0007669"/>
    <property type="project" value="TreeGrafter"/>
</dbReference>
<feature type="active site" description="Proton acceptor" evidence="3">
    <location>
        <position position="187"/>
    </location>
</feature>
<dbReference type="PIRSF" id="PIRSF000390">
    <property type="entry name" value="PLP_StrS"/>
    <property type="match status" value="1"/>
</dbReference>
<dbReference type="InterPro" id="IPR000653">
    <property type="entry name" value="DegT/StrS_aminotransferase"/>
</dbReference>
<evidence type="ECO:0000313" key="7">
    <source>
        <dbReference type="Proteomes" id="UP000543556"/>
    </source>
</evidence>
<name>A0A7Y7IFR8_9MICC</name>
<dbReference type="RefSeq" id="WP_176634131.1">
    <property type="nucleotide sequence ID" value="NZ_JAAMFM010000005.1"/>
</dbReference>
<dbReference type="InterPro" id="IPR015422">
    <property type="entry name" value="PyrdxlP-dep_Trfase_small"/>
</dbReference>
<keyword evidence="6" id="KW-0808">Transferase</keyword>
<comment type="similarity">
    <text evidence="2 5">Belongs to the DegT/DnrJ/EryC1 family.</text>
</comment>
<evidence type="ECO:0000256" key="2">
    <source>
        <dbReference type="ARBA" id="ARBA00037999"/>
    </source>
</evidence>
<sequence length="370" mass="38798">MEWIPLVDLQAQQAEIYDDISVEIKDVLTSASFIGGPAVRHFEVAYAGFTGTRHCVGVGNGTDALELALRAGGVRPGGEVILPANTFVATAEAVARIGAVPVLVDVDPVHLLIDPDRVAEAVTARTQAILPVHLFGQLAPMAQILEIGSSCGAVVIEDAAQSQGAHRNGKVSGSFGLAAATSFYPGKNLGAAGDAGAVTTDDPDIAEQVRMLGGHGSSSKYVHDVVGMNSRLDAIQAVVLSAKLKRLPRWNGLRREAAARYGNLLAGVPGITLPMPMPEGESVWHLYVVQVDGRDRVLEAMHKSGIGAGIHYPTPVHLTKAFSYLGRGMGDFPVAETAAGRILTLPIFPHVTAEQQERVVASLRHAVAGA</sequence>
<dbReference type="PANTHER" id="PTHR30244">
    <property type="entry name" value="TRANSAMINASE"/>
    <property type="match status" value="1"/>
</dbReference>
<dbReference type="GO" id="GO:0008483">
    <property type="term" value="F:transaminase activity"/>
    <property type="evidence" value="ECO:0007669"/>
    <property type="project" value="UniProtKB-KW"/>
</dbReference>
<evidence type="ECO:0000256" key="3">
    <source>
        <dbReference type="PIRSR" id="PIRSR000390-1"/>
    </source>
</evidence>
<evidence type="ECO:0000313" key="6">
    <source>
        <dbReference type="EMBL" id="NVM94407.1"/>
    </source>
</evidence>
<gene>
    <name evidence="6" type="ORF">G6034_05690</name>
</gene>
<comment type="caution">
    <text evidence="6">The sequence shown here is derived from an EMBL/GenBank/DDBJ whole genome shotgun (WGS) entry which is preliminary data.</text>
</comment>
<evidence type="ECO:0000256" key="1">
    <source>
        <dbReference type="ARBA" id="ARBA00022898"/>
    </source>
</evidence>
<dbReference type="SUPFAM" id="SSF53383">
    <property type="entry name" value="PLP-dependent transferases"/>
    <property type="match status" value="1"/>
</dbReference>
<dbReference type="Proteomes" id="UP000543556">
    <property type="component" value="Unassembled WGS sequence"/>
</dbReference>
<protein>
    <submittedName>
        <fullName evidence="6">DegT/DnrJ/EryC1/StrS family aminotransferase</fullName>
    </submittedName>
</protein>
<keyword evidence="1 4" id="KW-0663">Pyridoxal phosphate</keyword>
<dbReference type="GO" id="GO:0000271">
    <property type="term" value="P:polysaccharide biosynthetic process"/>
    <property type="evidence" value="ECO:0007669"/>
    <property type="project" value="TreeGrafter"/>
</dbReference>
<evidence type="ECO:0000256" key="5">
    <source>
        <dbReference type="RuleBase" id="RU004508"/>
    </source>
</evidence>
<dbReference type="InterPro" id="IPR015424">
    <property type="entry name" value="PyrdxlP-dep_Trfase"/>
</dbReference>
<organism evidence="6 7">
    <name type="scientific">Arthrobacter wenxiniae</name>
    <dbReference type="NCBI Taxonomy" id="2713570"/>
    <lineage>
        <taxon>Bacteria</taxon>
        <taxon>Bacillati</taxon>
        <taxon>Actinomycetota</taxon>
        <taxon>Actinomycetes</taxon>
        <taxon>Micrococcales</taxon>
        <taxon>Micrococcaceae</taxon>
        <taxon>Arthrobacter</taxon>
    </lineage>
</organism>
<dbReference type="Gene3D" id="3.90.1150.10">
    <property type="entry name" value="Aspartate Aminotransferase, domain 1"/>
    <property type="match status" value="1"/>
</dbReference>
<keyword evidence="7" id="KW-1185">Reference proteome</keyword>
<dbReference type="InterPro" id="IPR015421">
    <property type="entry name" value="PyrdxlP-dep_Trfase_major"/>
</dbReference>
<accession>A0A7Y7IFR8</accession>
<dbReference type="Pfam" id="PF01041">
    <property type="entry name" value="DegT_DnrJ_EryC1"/>
    <property type="match status" value="1"/>
</dbReference>
<dbReference type="Gene3D" id="3.40.640.10">
    <property type="entry name" value="Type I PLP-dependent aspartate aminotransferase-like (Major domain)"/>
    <property type="match status" value="1"/>
</dbReference>
<dbReference type="AlphaFoldDB" id="A0A7Y7IFR8"/>
<feature type="modified residue" description="N6-(pyridoxal phosphate)lysine" evidence="4">
    <location>
        <position position="187"/>
    </location>
</feature>
<dbReference type="PANTHER" id="PTHR30244:SF36">
    <property type="entry name" value="3-OXO-GLUCOSE-6-PHOSPHATE:GLUTAMATE AMINOTRANSFERASE"/>
    <property type="match status" value="1"/>
</dbReference>
<dbReference type="EMBL" id="JAAMFM010000005">
    <property type="protein sequence ID" value="NVM94407.1"/>
    <property type="molecule type" value="Genomic_DNA"/>
</dbReference>
<proteinExistence type="inferred from homology"/>
<evidence type="ECO:0000256" key="4">
    <source>
        <dbReference type="PIRSR" id="PIRSR000390-2"/>
    </source>
</evidence>
<keyword evidence="6" id="KW-0032">Aminotransferase</keyword>
<reference evidence="6 7" key="1">
    <citation type="submission" date="2020-02" db="EMBL/GenBank/DDBJ databases">
        <title>Genome sequence of strain AETb3-4.</title>
        <authorList>
            <person name="Gao J."/>
            <person name="Zhang X."/>
        </authorList>
    </citation>
    <scope>NUCLEOTIDE SEQUENCE [LARGE SCALE GENOMIC DNA]</scope>
    <source>
        <strain evidence="6 7">AETb3-4</strain>
    </source>
</reference>